<feature type="domain" description="DUF1285" evidence="2">
    <location>
        <begin position="86"/>
        <end position="180"/>
    </location>
</feature>
<name>A0A3M0CWN4_9PROT</name>
<evidence type="ECO:0000259" key="2">
    <source>
        <dbReference type="Pfam" id="PF21028"/>
    </source>
</evidence>
<dbReference type="AlphaFoldDB" id="A0A3M0CWN4"/>
<reference evidence="3 4" key="1">
    <citation type="submission" date="2018-10" db="EMBL/GenBank/DDBJ databases">
        <title>Genomic Encyclopedia of Archaeal and Bacterial Type Strains, Phase II (KMG-II): from individual species to whole genera.</title>
        <authorList>
            <person name="Goeker M."/>
        </authorList>
    </citation>
    <scope>NUCLEOTIDE SEQUENCE [LARGE SCALE GENOMIC DNA]</scope>
    <source>
        <strain evidence="3 4">DSM 25217</strain>
    </source>
</reference>
<dbReference type="InParanoid" id="A0A3M0CWN4"/>
<comment type="caution">
    <text evidence="3">The sequence shown here is derived from an EMBL/GenBank/DDBJ whole genome shotgun (WGS) entry which is preliminary data.</text>
</comment>
<dbReference type="InterPro" id="IPR010707">
    <property type="entry name" value="DUF1285"/>
</dbReference>
<keyword evidence="4" id="KW-1185">Reference proteome</keyword>
<dbReference type="InterPro" id="IPR048342">
    <property type="entry name" value="DUF1285_C"/>
</dbReference>
<evidence type="ECO:0000313" key="4">
    <source>
        <dbReference type="Proteomes" id="UP000271227"/>
    </source>
</evidence>
<dbReference type="EMBL" id="REFR01000009">
    <property type="protein sequence ID" value="RMB11779.1"/>
    <property type="molecule type" value="Genomic_DNA"/>
</dbReference>
<accession>A0A3M0CWN4</accession>
<gene>
    <name evidence="3" type="ORF">BXY39_0262</name>
</gene>
<proteinExistence type="predicted"/>
<evidence type="ECO:0000259" key="1">
    <source>
        <dbReference type="Pfam" id="PF06938"/>
    </source>
</evidence>
<dbReference type="Proteomes" id="UP000271227">
    <property type="component" value="Unassembled WGS sequence"/>
</dbReference>
<dbReference type="InterPro" id="IPR048341">
    <property type="entry name" value="DUF1285_N"/>
</dbReference>
<sequence>MTVKLEDIIAQVEGQSHPPVDRWNPDFCGDIDMRIDRNGRWYYMGTPIGRERLVRLFSTILRRDMDGKYYLVTPVEKVGIQVEDVPFMAVRVDRIGTGAQSALHFATNVGDEILADADHPVRVAEDPVTGEPRPYILVRGRLEARIARPPFYELVEMAEERLIDGKPSLAVYSREQWFALGAALTDAAADIPV</sequence>
<dbReference type="Gene3D" id="3.10.540.10">
    <property type="entry name" value="duf1285 like domain"/>
    <property type="match status" value="1"/>
</dbReference>
<dbReference type="Pfam" id="PF06938">
    <property type="entry name" value="DUF1285_N"/>
    <property type="match status" value="1"/>
</dbReference>
<evidence type="ECO:0000313" key="3">
    <source>
        <dbReference type="EMBL" id="RMB11779.1"/>
    </source>
</evidence>
<protein>
    <recommendedName>
        <fullName evidence="5">DUF1285 domain-containing protein</fullName>
    </recommendedName>
</protein>
<feature type="domain" description="DUF1285" evidence="1">
    <location>
        <begin position="18"/>
        <end position="85"/>
    </location>
</feature>
<dbReference type="Pfam" id="PF21028">
    <property type="entry name" value="DUF1285_C"/>
    <property type="match status" value="1"/>
</dbReference>
<evidence type="ECO:0008006" key="5">
    <source>
        <dbReference type="Google" id="ProtNLM"/>
    </source>
</evidence>
<dbReference type="RefSeq" id="WP_342779406.1">
    <property type="nucleotide sequence ID" value="NZ_REFR01000009.1"/>
</dbReference>
<dbReference type="PIRSF" id="PIRSF029557">
    <property type="entry name" value="UCP029557"/>
    <property type="match status" value="1"/>
</dbReference>
<dbReference type="Gene3D" id="2.30.270.10">
    <property type="entry name" value="duf1285 protein"/>
    <property type="match status" value="1"/>
</dbReference>
<dbReference type="InterPro" id="IPR023361">
    <property type="entry name" value="DUF1285_beta_roll_sf"/>
</dbReference>
<organism evidence="3 4">
    <name type="scientific">Eilatimonas milleporae</name>
    <dbReference type="NCBI Taxonomy" id="911205"/>
    <lineage>
        <taxon>Bacteria</taxon>
        <taxon>Pseudomonadati</taxon>
        <taxon>Pseudomonadota</taxon>
        <taxon>Alphaproteobacteria</taxon>
        <taxon>Kordiimonadales</taxon>
        <taxon>Kordiimonadaceae</taxon>
        <taxon>Eilatimonas</taxon>
    </lineage>
</organism>